<protein>
    <submittedName>
        <fullName evidence="7">AcrR family transcriptional regulator</fullName>
    </submittedName>
</protein>
<dbReference type="GO" id="GO:0000976">
    <property type="term" value="F:transcription cis-regulatory region binding"/>
    <property type="evidence" value="ECO:0007669"/>
    <property type="project" value="TreeGrafter"/>
</dbReference>
<evidence type="ECO:0000256" key="1">
    <source>
        <dbReference type="ARBA" id="ARBA00023015"/>
    </source>
</evidence>
<dbReference type="InterPro" id="IPR023772">
    <property type="entry name" value="DNA-bd_HTH_TetR-type_CS"/>
</dbReference>
<proteinExistence type="predicted"/>
<name>A0A7W7CRJ4_9ACTN</name>
<dbReference type="EMBL" id="JACHMF010000001">
    <property type="protein sequence ID" value="MBB4693406.1"/>
    <property type="molecule type" value="Genomic_DNA"/>
</dbReference>
<dbReference type="PRINTS" id="PR00455">
    <property type="entry name" value="HTHTETR"/>
</dbReference>
<keyword evidence="3" id="KW-0804">Transcription</keyword>
<dbReference type="PROSITE" id="PS50977">
    <property type="entry name" value="HTH_TETR_2"/>
    <property type="match status" value="1"/>
</dbReference>
<dbReference type="GO" id="GO:0003700">
    <property type="term" value="F:DNA-binding transcription factor activity"/>
    <property type="evidence" value="ECO:0007669"/>
    <property type="project" value="TreeGrafter"/>
</dbReference>
<accession>A0A7W7CRJ4</accession>
<evidence type="ECO:0000256" key="3">
    <source>
        <dbReference type="ARBA" id="ARBA00023163"/>
    </source>
</evidence>
<evidence type="ECO:0000256" key="2">
    <source>
        <dbReference type="ARBA" id="ARBA00023125"/>
    </source>
</evidence>
<evidence type="ECO:0000313" key="7">
    <source>
        <dbReference type="EMBL" id="MBB4693406.1"/>
    </source>
</evidence>
<gene>
    <name evidence="7" type="ORF">BKA14_003554</name>
</gene>
<dbReference type="Gene3D" id="1.10.357.10">
    <property type="entry name" value="Tetracycline Repressor, domain 2"/>
    <property type="match status" value="1"/>
</dbReference>
<dbReference type="Pfam" id="PF00440">
    <property type="entry name" value="TetR_N"/>
    <property type="match status" value="1"/>
</dbReference>
<dbReference type="InterPro" id="IPR050109">
    <property type="entry name" value="HTH-type_TetR-like_transc_reg"/>
</dbReference>
<dbReference type="PANTHER" id="PTHR30055">
    <property type="entry name" value="HTH-TYPE TRANSCRIPTIONAL REGULATOR RUTR"/>
    <property type="match status" value="1"/>
</dbReference>
<dbReference type="PANTHER" id="PTHR30055:SF234">
    <property type="entry name" value="HTH-TYPE TRANSCRIPTIONAL REGULATOR BETI"/>
    <property type="match status" value="1"/>
</dbReference>
<evidence type="ECO:0000259" key="6">
    <source>
        <dbReference type="PROSITE" id="PS50977"/>
    </source>
</evidence>
<sequence>MARPAQDRTEVILAAARAQFREAGVDRATVDEIAARAGVGKGTVFLYWPSKTRLHEAVVGLEVARTLASLATGLRRDELRLSLGAIARHEITAGLDHPSTAPLLANQLTSAPALAVAPRRALRRIVDVMRSYDLVRDLDTDDVIAGMEVAMTGALVRALGEPPERPTILTALEHLVSSAYDRLDGPVESVAAAVPEVLEALEDAVDALVAAAAPDRPTTARLRPYERPPAEAPTGARH</sequence>
<evidence type="ECO:0000313" key="8">
    <source>
        <dbReference type="Proteomes" id="UP000542742"/>
    </source>
</evidence>
<dbReference type="RefSeq" id="WP_184952035.1">
    <property type="nucleotide sequence ID" value="NZ_BOMC01000080.1"/>
</dbReference>
<dbReference type="Proteomes" id="UP000542742">
    <property type="component" value="Unassembled WGS sequence"/>
</dbReference>
<feature type="region of interest" description="Disordered" evidence="5">
    <location>
        <begin position="219"/>
        <end position="238"/>
    </location>
</feature>
<keyword evidence="8" id="KW-1185">Reference proteome</keyword>
<dbReference type="InterPro" id="IPR009057">
    <property type="entry name" value="Homeodomain-like_sf"/>
</dbReference>
<feature type="domain" description="HTH tetR-type" evidence="6">
    <location>
        <begin position="6"/>
        <end position="66"/>
    </location>
</feature>
<dbReference type="PROSITE" id="PS01081">
    <property type="entry name" value="HTH_TETR_1"/>
    <property type="match status" value="1"/>
</dbReference>
<evidence type="ECO:0000256" key="4">
    <source>
        <dbReference type="PROSITE-ProRule" id="PRU00335"/>
    </source>
</evidence>
<keyword evidence="2 4" id="KW-0238">DNA-binding</keyword>
<organism evidence="7 8">
    <name type="scientific">Paractinoplanes abujensis</name>
    <dbReference type="NCBI Taxonomy" id="882441"/>
    <lineage>
        <taxon>Bacteria</taxon>
        <taxon>Bacillati</taxon>
        <taxon>Actinomycetota</taxon>
        <taxon>Actinomycetes</taxon>
        <taxon>Micromonosporales</taxon>
        <taxon>Micromonosporaceae</taxon>
        <taxon>Paractinoplanes</taxon>
    </lineage>
</organism>
<keyword evidence="1" id="KW-0805">Transcription regulation</keyword>
<feature type="DNA-binding region" description="H-T-H motif" evidence="4">
    <location>
        <begin position="29"/>
        <end position="48"/>
    </location>
</feature>
<dbReference type="SUPFAM" id="SSF46689">
    <property type="entry name" value="Homeodomain-like"/>
    <property type="match status" value="1"/>
</dbReference>
<dbReference type="InterPro" id="IPR001647">
    <property type="entry name" value="HTH_TetR"/>
</dbReference>
<reference evidence="7 8" key="1">
    <citation type="submission" date="2020-08" db="EMBL/GenBank/DDBJ databases">
        <title>Sequencing the genomes of 1000 actinobacteria strains.</title>
        <authorList>
            <person name="Klenk H.-P."/>
        </authorList>
    </citation>
    <scope>NUCLEOTIDE SEQUENCE [LARGE SCALE GENOMIC DNA]</scope>
    <source>
        <strain evidence="7 8">DSM 45518</strain>
    </source>
</reference>
<evidence type="ECO:0000256" key="5">
    <source>
        <dbReference type="SAM" id="MobiDB-lite"/>
    </source>
</evidence>
<dbReference type="AlphaFoldDB" id="A0A7W7CRJ4"/>
<comment type="caution">
    <text evidence="7">The sequence shown here is derived from an EMBL/GenBank/DDBJ whole genome shotgun (WGS) entry which is preliminary data.</text>
</comment>